<evidence type="ECO:0000313" key="15">
    <source>
        <dbReference type="EMBL" id="SED60454.1"/>
    </source>
</evidence>
<feature type="transmembrane region" description="Helical" evidence="12">
    <location>
        <begin position="204"/>
        <end position="223"/>
    </location>
</feature>
<dbReference type="Gene3D" id="1.10.287.130">
    <property type="match status" value="1"/>
</dbReference>
<dbReference type="Pfam" id="PF00512">
    <property type="entry name" value="HisKA"/>
    <property type="match status" value="1"/>
</dbReference>
<feature type="transmembrane region" description="Helical" evidence="12">
    <location>
        <begin position="35"/>
        <end position="57"/>
    </location>
</feature>
<dbReference type="SUPFAM" id="SSF47384">
    <property type="entry name" value="Homodimeric domain of signal transducing histidine kinase"/>
    <property type="match status" value="1"/>
</dbReference>
<evidence type="ECO:0000256" key="9">
    <source>
        <dbReference type="ARBA" id="ARBA00023012"/>
    </source>
</evidence>
<dbReference type="InterPro" id="IPR003594">
    <property type="entry name" value="HATPase_dom"/>
</dbReference>
<gene>
    <name evidence="15" type="ORF">SAMN04488554_0248</name>
</gene>
<dbReference type="GO" id="GO:0000155">
    <property type="term" value="F:phosphorelay sensor kinase activity"/>
    <property type="evidence" value="ECO:0007669"/>
    <property type="project" value="InterPro"/>
</dbReference>
<dbReference type="InterPro" id="IPR036890">
    <property type="entry name" value="HATPase_C_sf"/>
</dbReference>
<dbReference type="InterPro" id="IPR036097">
    <property type="entry name" value="HisK_dim/P_sf"/>
</dbReference>
<dbReference type="Pfam" id="PF02518">
    <property type="entry name" value="HATPase_c"/>
    <property type="match status" value="1"/>
</dbReference>
<evidence type="ECO:0000256" key="8">
    <source>
        <dbReference type="ARBA" id="ARBA00022989"/>
    </source>
</evidence>
<evidence type="ECO:0000259" key="13">
    <source>
        <dbReference type="PROSITE" id="PS50109"/>
    </source>
</evidence>
<dbReference type="InterPro" id="IPR003661">
    <property type="entry name" value="HisK_dim/P_dom"/>
</dbReference>
<dbReference type="OrthoDB" id="9786919at2"/>
<keyword evidence="6 12" id="KW-0812">Transmembrane</keyword>
<dbReference type="SMART" id="SM00388">
    <property type="entry name" value="HisKA"/>
    <property type="match status" value="1"/>
</dbReference>
<evidence type="ECO:0000256" key="1">
    <source>
        <dbReference type="ARBA" id="ARBA00000085"/>
    </source>
</evidence>
<keyword evidence="10 12" id="KW-0472">Membrane</keyword>
<dbReference type="PANTHER" id="PTHR45436:SF5">
    <property type="entry name" value="SENSOR HISTIDINE KINASE TRCS"/>
    <property type="match status" value="1"/>
</dbReference>
<evidence type="ECO:0000256" key="7">
    <source>
        <dbReference type="ARBA" id="ARBA00022777"/>
    </source>
</evidence>
<evidence type="ECO:0000256" key="5">
    <source>
        <dbReference type="ARBA" id="ARBA00022679"/>
    </source>
</evidence>
<evidence type="ECO:0000256" key="12">
    <source>
        <dbReference type="SAM" id="Phobius"/>
    </source>
</evidence>
<dbReference type="InterPro" id="IPR050428">
    <property type="entry name" value="TCS_sensor_his_kinase"/>
</dbReference>
<dbReference type="PANTHER" id="PTHR45436">
    <property type="entry name" value="SENSOR HISTIDINE KINASE YKOH"/>
    <property type="match status" value="1"/>
</dbReference>
<organism evidence="15 16">
    <name type="scientific">Ruania alba</name>
    <dbReference type="NCBI Taxonomy" id="648782"/>
    <lineage>
        <taxon>Bacteria</taxon>
        <taxon>Bacillati</taxon>
        <taxon>Actinomycetota</taxon>
        <taxon>Actinomycetes</taxon>
        <taxon>Micrococcales</taxon>
        <taxon>Ruaniaceae</taxon>
        <taxon>Ruania</taxon>
    </lineage>
</organism>
<dbReference type="InterPro" id="IPR005467">
    <property type="entry name" value="His_kinase_dom"/>
</dbReference>
<keyword evidence="16" id="KW-1185">Reference proteome</keyword>
<dbReference type="EC" id="2.7.13.3" evidence="3"/>
<proteinExistence type="predicted"/>
<evidence type="ECO:0000256" key="10">
    <source>
        <dbReference type="ARBA" id="ARBA00023136"/>
    </source>
</evidence>
<evidence type="ECO:0000256" key="11">
    <source>
        <dbReference type="SAM" id="MobiDB-lite"/>
    </source>
</evidence>
<dbReference type="SMART" id="SM00304">
    <property type="entry name" value="HAMP"/>
    <property type="match status" value="1"/>
</dbReference>
<evidence type="ECO:0000256" key="6">
    <source>
        <dbReference type="ARBA" id="ARBA00022692"/>
    </source>
</evidence>
<keyword evidence="7 15" id="KW-0418">Kinase</keyword>
<dbReference type="STRING" id="648782.SAMN04488554_0248"/>
<feature type="region of interest" description="Disordered" evidence="11">
    <location>
        <begin position="1"/>
        <end position="25"/>
    </location>
</feature>
<keyword evidence="5" id="KW-0808">Transferase</keyword>
<dbReference type="CDD" id="cd00075">
    <property type="entry name" value="HATPase"/>
    <property type="match status" value="1"/>
</dbReference>
<dbReference type="AlphaFoldDB" id="A0A1H5C241"/>
<comment type="catalytic activity">
    <reaction evidence="1">
        <text>ATP + protein L-histidine = ADP + protein N-phospho-L-histidine.</text>
        <dbReference type="EC" id="2.7.13.3"/>
    </reaction>
</comment>
<dbReference type="PROSITE" id="PS50885">
    <property type="entry name" value="HAMP"/>
    <property type="match status" value="1"/>
</dbReference>
<feature type="domain" description="Histidine kinase" evidence="13">
    <location>
        <begin position="285"/>
        <end position="493"/>
    </location>
</feature>
<evidence type="ECO:0000256" key="4">
    <source>
        <dbReference type="ARBA" id="ARBA00022553"/>
    </source>
</evidence>
<dbReference type="EMBL" id="FNTX01000001">
    <property type="protein sequence ID" value="SED60454.1"/>
    <property type="molecule type" value="Genomic_DNA"/>
</dbReference>
<dbReference type="CDD" id="cd00082">
    <property type="entry name" value="HisKA"/>
    <property type="match status" value="1"/>
</dbReference>
<comment type="subcellular location">
    <subcellularLocation>
        <location evidence="2">Cell membrane</location>
    </subcellularLocation>
</comment>
<keyword evidence="8 12" id="KW-1133">Transmembrane helix</keyword>
<name>A0A1H5C241_9MICO</name>
<dbReference type="CDD" id="cd06225">
    <property type="entry name" value="HAMP"/>
    <property type="match status" value="1"/>
</dbReference>
<dbReference type="PROSITE" id="PS50109">
    <property type="entry name" value="HIS_KIN"/>
    <property type="match status" value="1"/>
</dbReference>
<dbReference type="GO" id="GO:0005886">
    <property type="term" value="C:plasma membrane"/>
    <property type="evidence" value="ECO:0007669"/>
    <property type="project" value="UniProtKB-SubCell"/>
</dbReference>
<evidence type="ECO:0000313" key="16">
    <source>
        <dbReference type="Proteomes" id="UP000199220"/>
    </source>
</evidence>
<keyword evidence="4" id="KW-0597">Phosphoprotein</keyword>
<dbReference type="RefSeq" id="WP_089771333.1">
    <property type="nucleotide sequence ID" value="NZ_FNTX01000001.1"/>
</dbReference>
<dbReference type="Gene3D" id="3.30.565.10">
    <property type="entry name" value="Histidine kinase-like ATPase, C-terminal domain"/>
    <property type="match status" value="1"/>
</dbReference>
<keyword evidence="9" id="KW-0902">Two-component regulatory system</keyword>
<dbReference type="Gene3D" id="6.10.340.10">
    <property type="match status" value="1"/>
</dbReference>
<sequence length="512" mass="55007">MTPDTPPEASDHREQGYWHRASALSPPRTSVRTRALAALTILSALALAAAGVSAYSLERDRSLARLDDSLNRSAEEIRTLAEIGVDPSTGEPFASVSAVLRTVLSRVVPATHEALAGFIDGEVSHVPEIATSFRIEDDPELLTAVSPASGWDRADVFTVETSQRTYRVLALPVTTDPPSEPGALVLAFDVDAEYDQIEGTFRTYALVAVAALAWITLIGWFVVGQLLAPLKVLRTTAEEIGSSDDLSRRITLSGNDDLALLSATFNDMLARLDHAFTSQRQLLDDVGHELRTPLTIVRGHLELMDPTDADDAATTRALALDELDRMNLLVEDLMTLAKSRRPDFVTRSEVDVALLTDDVLAKAATLGSRRWVLDSLADVRIQADPRRLTQALLQLASNAVKFSADGSTVAVGSALSSDETTVSLWVRDEGVGIPEADQERVFGRFERLDPVTEGIGLGLPIVASIAEAHGGRTTVDSAPGAGTTITIHLPVVDSVTDAHHKAPTDTASKEHR</sequence>
<evidence type="ECO:0000256" key="2">
    <source>
        <dbReference type="ARBA" id="ARBA00004236"/>
    </source>
</evidence>
<accession>A0A1H5C241</accession>
<protein>
    <recommendedName>
        <fullName evidence="3">histidine kinase</fullName>
        <ecNumber evidence="3">2.7.13.3</ecNumber>
    </recommendedName>
</protein>
<dbReference type="SMART" id="SM00387">
    <property type="entry name" value="HATPase_c"/>
    <property type="match status" value="1"/>
</dbReference>
<dbReference type="SUPFAM" id="SSF55874">
    <property type="entry name" value="ATPase domain of HSP90 chaperone/DNA topoisomerase II/histidine kinase"/>
    <property type="match status" value="1"/>
</dbReference>
<dbReference type="Pfam" id="PF00672">
    <property type="entry name" value="HAMP"/>
    <property type="match status" value="1"/>
</dbReference>
<dbReference type="Proteomes" id="UP000199220">
    <property type="component" value="Unassembled WGS sequence"/>
</dbReference>
<reference evidence="16" key="1">
    <citation type="submission" date="2016-10" db="EMBL/GenBank/DDBJ databases">
        <authorList>
            <person name="Varghese N."/>
            <person name="Submissions S."/>
        </authorList>
    </citation>
    <scope>NUCLEOTIDE SEQUENCE [LARGE SCALE GENOMIC DNA]</scope>
    <source>
        <strain evidence="16">DSM 21368</strain>
    </source>
</reference>
<dbReference type="PRINTS" id="PR00344">
    <property type="entry name" value="BCTRLSENSOR"/>
</dbReference>
<feature type="domain" description="HAMP" evidence="14">
    <location>
        <begin position="224"/>
        <end position="277"/>
    </location>
</feature>
<evidence type="ECO:0000259" key="14">
    <source>
        <dbReference type="PROSITE" id="PS50885"/>
    </source>
</evidence>
<dbReference type="SUPFAM" id="SSF158472">
    <property type="entry name" value="HAMP domain-like"/>
    <property type="match status" value="1"/>
</dbReference>
<evidence type="ECO:0000256" key="3">
    <source>
        <dbReference type="ARBA" id="ARBA00012438"/>
    </source>
</evidence>
<dbReference type="InterPro" id="IPR003660">
    <property type="entry name" value="HAMP_dom"/>
</dbReference>
<dbReference type="InterPro" id="IPR004358">
    <property type="entry name" value="Sig_transdc_His_kin-like_C"/>
</dbReference>